<reference evidence="3" key="4">
    <citation type="journal article" date="2015" name="G3 (Bethesda)">
        <title>Genome sequences of three phytopathogenic species of the Magnaporthaceae family of fungi.</title>
        <authorList>
            <person name="Okagaki L.H."/>
            <person name="Nunes C.C."/>
            <person name="Sailsbery J."/>
            <person name="Clay B."/>
            <person name="Brown D."/>
            <person name="John T."/>
            <person name="Oh Y."/>
            <person name="Young N."/>
            <person name="Fitzgerald M."/>
            <person name="Haas B.J."/>
            <person name="Zeng Q."/>
            <person name="Young S."/>
            <person name="Adiconis X."/>
            <person name="Fan L."/>
            <person name="Levin J.Z."/>
            <person name="Mitchell T.K."/>
            <person name="Okubara P.A."/>
            <person name="Farman M.L."/>
            <person name="Kohn L.M."/>
            <person name="Birren B."/>
            <person name="Ma L.-J."/>
            <person name="Dean R.A."/>
        </authorList>
    </citation>
    <scope>NUCLEOTIDE SEQUENCE</scope>
    <source>
        <strain evidence="3">ATCC 64411 / 73-15</strain>
    </source>
</reference>
<feature type="compositionally biased region" description="Basic and acidic residues" evidence="1">
    <location>
        <begin position="63"/>
        <end position="89"/>
    </location>
</feature>
<reference evidence="4" key="2">
    <citation type="submission" date="2010-05" db="EMBL/GenBank/DDBJ databases">
        <title>The genome sequence of Magnaporthe poae strain ATCC 64411.</title>
        <authorList>
            <person name="Ma L.-J."/>
            <person name="Dead R."/>
            <person name="Young S."/>
            <person name="Zeng Q."/>
            <person name="Koehrsen M."/>
            <person name="Alvarado L."/>
            <person name="Berlin A."/>
            <person name="Chapman S.B."/>
            <person name="Chen Z."/>
            <person name="Freedman E."/>
            <person name="Gellesch M."/>
            <person name="Goldberg J."/>
            <person name="Griggs A."/>
            <person name="Gujja S."/>
            <person name="Heilman E.R."/>
            <person name="Heiman D."/>
            <person name="Hepburn T."/>
            <person name="Howarth C."/>
            <person name="Jen D."/>
            <person name="Larson L."/>
            <person name="Mehta T."/>
            <person name="Neiman D."/>
            <person name="Pearson M."/>
            <person name="Roberts A."/>
            <person name="Saif S."/>
            <person name="Shea T."/>
            <person name="Shenoy N."/>
            <person name="Sisk P."/>
            <person name="Stolte C."/>
            <person name="Sykes S."/>
            <person name="Walk T."/>
            <person name="White J."/>
            <person name="Yandava C."/>
            <person name="Haas B."/>
            <person name="Nusbaum C."/>
            <person name="Birren B."/>
        </authorList>
    </citation>
    <scope>NUCLEOTIDE SEQUENCE [LARGE SCALE GENOMIC DNA]</scope>
    <source>
        <strain evidence="4">ATCC 64411 / 73-15</strain>
    </source>
</reference>
<sequence length="89" mass="9520">MDHGAASHAFIVGYPGPVVRKGPRPGLHSSMEISPPRSLCTTCARTASERATRLAMAANQLGEQREGKGPESRDHGTTFLPRPEKRSPG</sequence>
<feature type="compositionally biased region" description="Low complexity" evidence="1">
    <location>
        <begin position="14"/>
        <end position="26"/>
    </location>
</feature>
<feature type="region of interest" description="Disordered" evidence="1">
    <location>
        <begin position="59"/>
        <end position="89"/>
    </location>
</feature>
<dbReference type="Proteomes" id="UP000011715">
    <property type="component" value="Unassembled WGS sequence"/>
</dbReference>
<accession>A0A0C4EEF1</accession>
<evidence type="ECO:0000313" key="4">
    <source>
        <dbReference type="Proteomes" id="UP000011715"/>
    </source>
</evidence>
<organism evidence="3 4">
    <name type="scientific">Magnaporthiopsis poae (strain ATCC 64411 / 73-15)</name>
    <name type="common">Kentucky bluegrass fungus</name>
    <name type="synonym">Magnaporthe poae</name>
    <dbReference type="NCBI Taxonomy" id="644358"/>
    <lineage>
        <taxon>Eukaryota</taxon>
        <taxon>Fungi</taxon>
        <taxon>Dikarya</taxon>
        <taxon>Ascomycota</taxon>
        <taxon>Pezizomycotina</taxon>
        <taxon>Sordariomycetes</taxon>
        <taxon>Sordariomycetidae</taxon>
        <taxon>Magnaporthales</taxon>
        <taxon>Magnaporthaceae</taxon>
        <taxon>Magnaporthiopsis</taxon>
    </lineage>
</organism>
<gene>
    <name evidence="2" type="ORF">MAPG_11124</name>
</gene>
<dbReference type="AlphaFoldDB" id="A0A0C4EEF1"/>
<reference evidence="2" key="3">
    <citation type="submission" date="2011-03" db="EMBL/GenBank/DDBJ databases">
        <title>Annotation of Magnaporthe poae ATCC 64411.</title>
        <authorList>
            <person name="Ma L.-J."/>
            <person name="Dead R."/>
            <person name="Young S.K."/>
            <person name="Zeng Q."/>
            <person name="Gargeya S."/>
            <person name="Fitzgerald M."/>
            <person name="Haas B."/>
            <person name="Abouelleil A."/>
            <person name="Alvarado L."/>
            <person name="Arachchi H.M."/>
            <person name="Berlin A."/>
            <person name="Brown A."/>
            <person name="Chapman S.B."/>
            <person name="Chen Z."/>
            <person name="Dunbar C."/>
            <person name="Freedman E."/>
            <person name="Gearin G."/>
            <person name="Gellesch M."/>
            <person name="Goldberg J."/>
            <person name="Griggs A."/>
            <person name="Gujja S."/>
            <person name="Heiman D."/>
            <person name="Howarth C."/>
            <person name="Larson L."/>
            <person name="Lui A."/>
            <person name="MacDonald P.J.P."/>
            <person name="Mehta T."/>
            <person name="Montmayeur A."/>
            <person name="Murphy C."/>
            <person name="Neiman D."/>
            <person name="Pearson M."/>
            <person name="Priest M."/>
            <person name="Roberts A."/>
            <person name="Saif S."/>
            <person name="Shea T."/>
            <person name="Shenoy N."/>
            <person name="Sisk P."/>
            <person name="Stolte C."/>
            <person name="Sykes S."/>
            <person name="Yandava C."/>
            <person name="Wortman J."/>
            <person name="Nusbaum C."/>
            <person name="Birren B."/>
        </authorList>
    </citation>
    <scope>NUCLEOTIDE SEQUENCE</scope>
    <source>
        <strain evidence="2">ATCC 64411</strain>
    </source>
</reference>
<keyword evidence="4" id="KW-1185">Reference proteome</keyword>
<dbReference type="EnsemblFungi" id="MAPG_11124T0">
    <property type="protein sequence ID" value="MAPG_11124T0"/>
    <property type="gene ID" value="MAPG_11124"/>
</dbReference>
<dbReference type="EMBL" id="ADBL01002734">
    <property type="status" value="NOT_ANNOTATED_CDS"/>
    <property type="molecule type" value="Genomic_DNA"/>
</dbReference>
<dbReference type="VEuPathDB" id="FungiDB:MAPG_11124"/>
<feature type="region of interest" description="Disordered" evidence="1">
    <location>
        <begin position="14"/>
        <end position="37"/>
    </location>
</feature>
<protein>
    <submittedName>
        <fullName evidence="2 3">Uncharacterized protein</fullName>
    </submittedName>
</protein>
<dbReference type="EMBL" id="GL876979">
    <property type="protein sequence ID" value="KLU92178.1"/>
    <property type="molecule type" value="Genomic_DNA"/>
</dbReference>
<proteinExistence type="predicted"/>
<reference evidence="3" key="5">
    <citation type="submission" date="2015-06" db="UniProtKB">
        <authorList>
            <consortium name="EnsemblFungi"/>
        </authorList>
    </citation>
    <scope>IDENTIFICATION</scope>
    <source>
        <strain evidence="3">ATCC 64411</strain>
    </source>
</reference>
<evidence type="ECO:0000313" key="2">
    <source>
        <dbReference type="EMBL" id="KLU92178.1"/>
    </source>
</evidence>
<evidence type="ECO:0000256" key="1">
    <source>
        <dbReference type="SAM" id="MobiDB-lite"/>
    </source>
</evidence>
<reference evidence="2" key="1">
    <citation type="submission" date="2010-05" db="EMBL/GenBank/DDBJ databases">
        <title>The Genome Sequence of Magnaporthe poae strain ATCC 64411.</title>
        <authorList>
            <consortium name="The Broad Institute Genome Sequencing Platform"/>
            <consortium name="Broad Institute Genome Sequencing Center for Infectious Disease"/>
            <person name="Ma L.-J."/>
            <person name="Dead R."/>
            <person name="Young S."/>
            <person name="Zeng Q."/>
            <person name="Koehrsen M."/>
            <person name="Alvarado L."/>
            <person name="Berlin A."/>
            <person name="Chapman S.B."/>
            <person name="Chen Z."/>
            <person name="Freedman E."/>
            <person name="Gellesch M."/>
            <person name="Goldberg J."/>
            <person name="Griggs A."/>
            <person name="Gujja S."/>
            <person name="Heilman E.R."/>
            <person name="Heiman D."/>
            <person name="Hepburn T."/>
            <person name="Howarth C."/>
            <person name="Jen D."/>
            <person name="Larson L."/>
            <person name="Mehta T."/>
            <person name="Neiman D."/>
            <person name="Pearson M."/>
            <person name="Roberts A."/>
            <person name="Saif S."/>
            <person name="Shea T."/>
            <person name="Shenoy N."/>
            <person name="Sisk P."/>
            <person name="Stolte C."/>
            <person name="Sykes S."/>
            <person name="Walk T."/>
            <person name="White J."/>
            <person name="Yandava C."/>
            <person name="Haas B."/>
            <person name="Nusbaum C."/>
            <person name="Birren B."/>
        </authorList>
    </citation>
    <scope>NUCLEOTIDE SEQUENCE</scope>
    <source>
        <strain evidence="2">ATCC 64411</strain>
    </source>
</reference>
<name>A0A0C4EEF1_MAGP6</name>
<evidence type="ECO:0000313" key="3">
    <source>
        <dbReference type="EnsemblFungi" id="MAPG_11124T0"/>
    </source>
</evidence>